<sequence length="139" mass="15063">MGYLKIHVPSKLHQYPPAHALSFTLYEYPAQAEGLGGATRPKAGNNLNYCKAGPHTLEGPIRRVASSARNLFKYLVQNAPRGILIQKESTFGWLAEEGTFGASADSDTSAPAPARYIRRGGLVLPPPRPLTSARPVIIR</sequence>
<protein>
    <submittedName>
        <fullName evidence="1">Uncharacterized protein</fullName>
    </submittedName>
</protein>
<name>A0A2R4N9B1_9VIRU</name>
<evidence type="ECO:0000313" key="2">
    <source>
        <dbReference type="Proteomes" id="UP000678691"/>
    </source>
</evidence>
<organism evidence="1 2">
    <name type="scientific">Coconut foliar decay alphasatellite 4</name>
    <dbReference type="NCBI Taxonomy" id="2161877"/>
    <lineage>
        <taxon>Viruses</taxon>
        <taxon>Viruses incertae sedis</taxon>
        <taxon>Alphasatellitidae</taxon>
        <taxon>Petromoalphasatellitinae</taxon>
        <taxon>Cocosatellite</taxon>
        <taxon>Cocosatellite kelapa</taxon>
    </lineage>
</organism>
<dbReference type="GeneID" id="65102651"/>
<evidence type="ECO:0000313" key="1">
    <source>
        <dbReference type="EMBL" id="AVX29429.1"/>
    </source>
</evidence>
<dbReference type="RefSeq" id="YP_010087368.1">
    <property type="nucleotide sequence ID" value="NC_055552.1"/>
</dbReference>
<dbReference type="EMBL" id="MF926429">
    <property type="protein sequence ID" value="AVX29429.1"/>
    <property type="molecule type" value="Genomic_DNA"/>
</dbReference>
<keyword evidence="2" id="KW-1185">Reference proteome</keyword>
<accession>A0A2R4N9B1</accession>
<reference evidence="1 2" key="1">
    <citation type="journal article" date="2018" name="Sci. Rep.">
        <title>Analysis of DNAs associated with coconut foliar decay disease implicates a unique single-stranded DNA virus representing a new taxon.</title>
        <authorList>
            <person name="Gronenborn B."/>
            <person name="Randles J.W."/>
            <person name="Knierim D."/>
            <person name="Barriere Q."/>
            <person name="Vetten H.J."/>
            <person name="Warthmann N."/>
            <person name="Cornu D."/>
            <person name="Sileye T."/>
            <person name="Winter S."/>
            <person name="Timchenko T."/>
        </authorList>
    </citation>
    <scope>NUCLEOTIDE SEQUENCE [LARGE SCALE GENOMIC DNA]</scope>
    <source>
        <strain evidence="1">CFDA4-[VU-89]</strain>
    </source>
</reference>
<dbReference type="Proteomes" id="UP000678691">
    <property type="component" value="Segment"/>
</dbReference>
<proteinExistence type="predicted"/>
<dbReference type="KEGG" id="vg:65102651"/>